<evidence type="ECO:0000259" key="7">
    <source>
        <dbReference type="PROSITE" id="PS51007"/>
    </source>
</evidence>
<evidence type="ECO:0000256" key="3">
    <source>
        <dbReference type="ARBA" id="ARBA00023004"/>
    </source>
</evidence>
<dbReference type="InterPro" id="IPR050597">
    <property type="entry name" value="Cytochrome_c_Oxidase_Subunit"/>
</dbReference>
<feature type="compositionally biased region" description="Low complexity" evidence="5">
    <location>
        <begin position="14"/>
        <end position="26"/>
    </location>
</feature>
<dbReference type="Pfam" id="PF13442">
    <property type="entry name" value="Cytochrome_CBB3"/>
    <property type="match status" value="1"/>
</dbReference>
<feature type="transmembrane region" description="Helical" evidence="6">
    <location>
        <begin position="64"/>
        <end position="83"/>
    </location>
</feature>
<dbReference type="EMBL" id="VXMH01000108">
    <property type="protein sequence ID" value="MYC97222.1"/>
    <property type="molecule type" value="Genomic_DNA"/>
</dbReference>
<sequence>MEKKANTKRPSGCTKTPSTGSSTAGSTCSWVTLPTGGRVCPALLQESNTATMHRLYTRSPIAKIMWGILSSLVGIIALLMVLVSENPRMEAQTINWEGRSIENGAKLFSDNCVICHGPDGKGILGRGPGLNSYYFFTDTGRLKDVGWVGSLEDYVKLTIAAGRPSKTESQWPEVMPTWGGQFGGPLRGDQVVDLTKFVMNWEGSALAQTPDEDPFQPFEDVIRPTEFQNTAYILLSEEEQAAALEEYRARNIRSPQEIWTGEACFACHNLEERQVDVYGQNGPNMADLYERAGSRVEGMTAEEYVYESIVNPAAYLVETYEQAGKMPQNFAEKLSEDEIQALVAWLLNPDREQ</sequence>
<dbReference type="PANTHER" id="PTHR33751">
    <property type="entry name" value="CBB3-TYPE CYTOCHROME C OXIDASE SUBUNIT FIXP"/>
    <property type="match status" value="1"/>
</dbReference>
<dbReference type="PANTHER" id="PTHR33751:SF1">
    <property type="entry name" value="CBB3-TYPE CYTOCHROME C OXIDASE SUBUNIT FIXP"/>
    <property type="match status" value="1"/>
</dbReference>
<feature type="domain" description="Cytochrome c" evidence="7">
    <location>
        <begin position="99"/>
        <end position="202"/>
    </location>
</feature>
<keyword evidence="6" id="KW-1133">Transmembrane helix</keyword>
<dbReference type="GO" id="GO:0046872">
    <property type="term" value="F:metal ion binding"/>
    <property type="evidence" value="ECO:0007669"/>
    <property type="project" value="UniProtKB-KW"/>
</dbReference>
<proteinExistence type="predicted"/>
<name>A0A6B1DCV5_9CHLR</name>
<dbReference type="InterPro" id="IPR009056">
    <property type="entry name" value="Cyt_c-like_dom"/>
</dbReference>
<dbReference type="GO" id="GO:0020037">
    <property type="term" value="F:heme binding"/>
    <property type="evidence" value="ECO:0007669"/>
    <property type="project" value="InterPro"/>
</dbReference>
<evidence type="ECO:0000256" key="6">
    <source>
        <dbReference type="SAM" id="Phobius"/>
    </source>
</evidence>
<reference evidence="8" key="1">
    <citation type="submission" date="2019-09" db="EMBL/GenBank/DDBJ databases">
        <title>Characterisation of the sponge microbiome using genome-centric metagenomics.</title>
        <authorList>
            <person name="Engelberts J.P."/>
            <person name="Robbins S.J."/>
            <person name="De Goeij J.M."/>
            <person name="Aranda M."/>
            <person name="Bell S.C."/>
            <person name="Webster N.S."/>
        </authorList>
    </citation>
    <scope>NUCLEOTIDE SEQUENCE</scope>
    <source>
        <strain evidence="8">SB0661_bin_32</strain>
    </source>
</reference>
<dbReference type="InterPro" id="IPR036909">
    <property type="entry name" value="Cyt_c-like_dom_sf"/>
</dbReference>
<feature type="domain" description="Cytochrome c" evidence="7">
    <location>
        <begin position="250"/>
        <end position="350"/>
    </location>
</feature>
<evidence type="ECO:0000256" key="2">
    <source>
        <dbReference type="ARBA" id="ARBA00022723"/>
    </source>
</evidence>
<evidence type="ECO:0000313" key="8">
    <source>
        <dbReference type="EMBL" id="MYC97222.1"/>
    </source>
</evidence>
<accession>A0A6B1DCV5</accession>
<evidence type="ECO:0000256" key="5">
    <source>
        <dbReference type="SAM" id="MobiDB-lite"/>
    </source>
</evidence>
<keyword evidence="6" id="KW-0812">Transmembrane</keyword>
<dbReference type="GO" id="GO:0009055">
    <property type="term" value="F:electron transfer activity"/>
    <property type="evidence" value="ECO:0007669"/>
    <property type="project" value="InterPro"/>
</dbReference>
<protein>
    <submittedName>
        <fullName evidence="8">C-type cytochrome</fullName>
    </submittedName>
</protein>
<organism evidence="8">
    <name type="scientific">Caldilineaceae bacterium SB0661_bin_32</name>
    <dbReference type="NCBI Taxonomy" id="2605255"/>
    <lineage>
        <taxon>Bacteria</taxon>
        <taxon>Bacillati</taxon>
        <taxon>Chloroflexota</taxon>
        <taxon>Caldilineae</taxon>
        <taxon>Caldilineales</taxon>
        <taxon>Caldilineaceae</taxon>
    </lineage>
</organism>
<dbReference type="Pfam" id="PF00034">
    <property type="entry name" value="Cytochrom_C"/>
    <property type="match status" value="1"/>
</dbReference>
<evidence type="ECO:0000256" key="4">
    <source>
        <dbReference type="PROSITE-ProRule" id="PRU00433"/>
    </source>
</evidence>
<evidence type="ECO:0000256" key="1">
    <source>
        <dbReference type="ARBA" id="ARBA00022617"/>
    </source>
</evidence>
<dbReference type="SUPFAM" id="SSF46626">
    <property type="entry name" value="Cytochrome c"/>
    <property type="match status" value="2"/>
</dbReference>
<keyword evidence="3 4" id="KW-0408">Iron</keyword>
<dbReference type="Gene3D" id="1.10.760.10">
    <property type="entry name" value="Cytochrome c-like domain"/>
    <property type="match status" value="2"/>
</dbReference>
<dbReference type="AlphaFoldDB" id="A0A6B1DCV5"/>
<gene>
    <name evidence="8" type="ORF">F4X14_19880</name>
</gene>
<comment type="caution">
    <text evidence="8">The sequence shown here is derived from an EMBL/GenBank/DDBJ whole genome shotgun (WGS) entry which is preliminary data.</text>
</comment>
<keyword evidence="6" id="KW-0472">Membrane</keyword>
<keyword evidence="2 4" id="KW-0479">Metal-binding</keyword>
<keyword evidence="1 4" id="KW-0349">Heme</keyword>
<feature type="region of interest" description="Disordered" evidence="5">
    <location>
        <begin position="1"/>
        <end position="26"/>
    </location>
</feature>
<dbReference type="PROSITE" id="PS51007">
    <property type="entry name" value="CYTC"/>
    <property type="match status" value="2"/>
</dbReference>